<proteinExistence type="inferred from homology"/>
<comment type="similarity">
    <text evidence="3">Belongs to the acetyltransferase family. NAA40 subfamily.</text>
</comment>
<evidence type="ECO:0000256" key="4">
    <source>
        <dbReference type="ARBA" id="ARBA00012950"/>
    </source>
</evidence>
<sequence>MGHAPSAFQNHVKERKVLESDKECDGQKTPPLTRHAVLFDPRSPSQSIARTPIEIVSQPTSLSRKKKLVRKANKVVNPFRFNPVSLPTVISDEPCSYSFLWGTHLSEEISDWILRLCNADMISQTDSADYGESYCKQELHSSKSRFVIVNNSSSRKIGFCNYSFALENGFAVVQCNYIHVEQEFQRKGFGSALLSVISMIAKRCSMEKVVVQTAFATQDALSFFRKNGFITELQISNSASIPNHTLLSKYCL</sequence>
<keyword evidence="6" id="KW-0963">Cytoplasm</keyword>
<dbReference type="InterPro" id="IPR039949">
    <property type="entry name" value="NAA40"/>
</dbReference>
<evidence type="ECO:0000256" key="3">
    <source>
        <dbReference type="ARBA" id="ARBA00008870"/>
    </source>
</evidence>
<feature type="domain" description="N-acetyltransferase" evidence="13">
    <location>
        <begin position="107"/>
        <end position="252"/>
    </location>
</feature>
<feature type="region of interest" description="Disordered" evidence="12">
    <location>
        <begin position="1"/>
        <end position="45"/>
    </location>
</feature>
<comment type="catalytic activity">
    <reaction evidence="11">
        <text>N-terminal L-seryl-[histone H4] + acetyl-CoA = N-terminal N(alpha)-acetyl-L-seryl-[histone H4] + CoA + H(+)</text>
        <dbReference type="Rhea" id="RHEA:50596"/>
        <dbReference type="Rhea" id="RHEA-COMP:12740"/>
        <dbReference type="Rhea" id="RHEA-COMP:12743"/>
        <dbReference type="ChEBI" id="CHEBI:15378"/>
        <dbReference type="ChEBI" id="CHEBI:57287"/>
        <dbReference type="ChEBI" id="CHEBI:57288"/>
        <dbReference type="ChEBI" id="CHEBI:64738"/>
        <dbReference type="ChEBI" id="CHEBI:83690"/>
        <dbReference type="EC" id="2.3.1.257"/>
    </reaction>
</comment>
<evidence type="ECO:0000256" key="11">
    <source>
        <dbReference type="ARBA" id="ARBA00049524"/>
    </source>
</evidence>
<evidence type="ECO:0000256" key="5">
    <source>
        <dbReference type="ARBA" id="ARBA00015043"/>
    </source>
</evidence>
<dbReference type="InterPro" id="IPR016181">
    <property type="entry name" value="Acyl_CoA_acyltransferase"/>
</dbReference>
<evidence type="ECO:0000313" key="15">
    <source>
        <dbReference type="WBParaSite" id="SMUV_0000333101-mRNA-1"/>
    </source>
</evidence>
<evidence type="ECO:0000256" key="8">
    <source>
        <dbReference type="ARBA" id="ARBA00023242"/>
    </source>
</evidence>
<evidence type="ECO:0000256" key="2">
    <source>
        <dbReference type="ARBA" id="ARBA00004496"/>
    </source>
</evidence>
<keyword evidence="8" id="KW-0539">Nucleus</keyword>
<evidence type="ECO:0000256" key="12">
    <source>
        <dbReference type="SAM" id="MobiDB-lite"/>
    </source>
</evidence>
<keyword evidence="7" id="KW-0808">Transferase</keyword>
<evidence type="ECO:0000259" key="13">
    <source>
        <dbReference type="PROSITE" id="PS51186"/>
    </source>
</evidence>
<protein>
    <recommendedName>
        <fullName evidence="5">N-alpha-acetyltransferase 40</fullName>
        <ecNumber evidence="4">2.3.1.257</ecNumber>
    </recommendedName>
</protein>
<name>A0A0N5AG94_9BILA</name>
<dbReference type="GO" id="GO:0005634">
    <property type="term" value="C:nucleus"/>
    <property type="evidence" value="ECO:0007669"/>
    <property type="project" value="UniProtKB-SubCell"/>
</dbReference>
<evidence type="ECO:0000256" key="10">
    <source>
        <dbReference type="ARBA" id="ARBA00047821"/>
    </source>
</evidence>
<comment type="catalytic activity">
    <reaction evidence="10">
        <text>N-terminal L-seryl-[histone H2A] + acetyl-CoA = N-terminal N(alpha)-acetyl-L-seryl-[histone H2A] + CoA + H(+)</text>
        <dbReference type="Rhea" id="RHEA:50600"/>
        <dbReference type="Rhea" id="RHEA-COMP:12742"/>
        <dbReference type="Rhea" id="RHEA-COMP:12744"/>
        <dbReference type="ChEBI" id="CHEBI:15378"/>
        <dbReference type="ChEBI" id="CHEBI:57287"/>
        <dbReference type="ChEBI" id="CHEBI:57288"/>
        <dbReference type="ChEBI" id="CHEBI:64738"/>
        <dbReference type="ChEBI" id="CHEBI:83690"/>
        <dbReference type="EC" id="2.3.1.257"/>
    </reaction>
</comment>
<keyword evidence="9" id="KW-0012">Acyltransferase</keyword>
<dbReference type="GO" id="GO:0043998">
    <property type="term" value="F:histone H2A acetyltransferase activity"/>
    <property type="evidence" value="ECO:0007669"/>
    <property type="project" value="InterPro"/>
</dbReference>
<comment type="subcellular location">
    <subcellularLocation>
        <location evidence="2">Cytoplasm</location>
    </subcellularLocation>
    <subcellularLocation>
        <location evidence="1">Nucleus</location>
    </subcellularLocation>
</comment>
<dbReference type="STRING" id="451379.A0A0N5AG94"/>
<dbReference type="GO" id="GO:0005737">
    <property type="term" value="C:cytoplasm"/>
    <property type="evidence" value="ECO:0007669"/>
    <property type="project" value="UniProtKB-SubCell"/>
</dbReference>
<dbReference type="WBParaSite" id="SMUV_0000333101-mRNA-1">
    <property type="protein sequence ID" value="SMUV_0000333101-mRNA-1"/>
    <property type="gene ID" value="SMUV_0000333101"/>
</dbReference>
<dbReference type="Proteomes" id="UP000046393">
    <property type="component" value="Unplaced"/>
</dbReference>
<dbReference type="CDD" id="cd04301">
    <property type="entry name" value="NAT_SF"/>
    <property type="match status" value="1"/>
</dbReference>
<dbReference type="GO" id="GO:1990189">
    <property type="term" value="F:protein N-terminal-serine acetyltransferase activity"/>
    <property type="evidence" value="ECO:0007669"/>
    <property type="project" value="UniProtKB-EC"/>
</dbReference>
<dbReference type="EC" id="2.3.1.257" evidence="4"/>
<dbReference type="AlphaFoldDB" id="A0A0N5AG94"/>
<evidence type="ECO:0000256" key="1">
    <source>
        <dbReference type="ARBA" id="ARBA00004123"/>
    </source>
</evidence>
<dbReference type="PANTHER" id="PTHR20531">
    <property type="entry name" value="N-ALPHA-ACETYLTRANSFERASE 40"/>
    <property type="match status" value="1"/>
</dbReference>
<dbReference type="Pfam" id="PF13508">
    <property type="entry name" value="Acetyltransf_7"/>
    <property type="match status" value="1"/>
</dbReference>
<accession>A0A0N5AG94</accession>
<keyword evidence="14" id="KW-1185">Reference proteome</keyword>
<evidence type="ECO:0000256" key="7">
    <source>
        <dbReference type="ARBA" id="ARBA00022679"/>
    </source>
</evidence>
<reference evidence="15" key="1">
    <citation type="submission" date="2017-02" db="UniProtKB">
        <authorList>
            <consortium name="WormBaseParasite"/>
        </authorList>
    </citation>
    <scope>IDENTIFICATION</scope>
</reference>
<dbReference type="PROSITE" id="PS51186">
    <property type="entry name" value="GNAT"/>
    <property type="match status" value="1"/>
</dbReference>
<feature type="compositionally biased region" description="Basic and acidic residues" evidence="12">
    <location>
        <begin position="11"/>
        <end position="26"/>
    </location>
</feature>
<dbReference type="PANTHER" id="PTHR20531:SF1">
    <property type="entry name" value="N-ALPHA-ACETYLTRANSFERASE 40"/>
    <property type="match status" value="1"/>
</dbReference>
<organism evidence="14 15">
    <name type="scientific">Syphacia muris</name>
    <dbReference type="NCBI Taxonomy" id="451379"/>
    <lineage>
        <taxon>Eukaryota</taxon>
        <taxon>Metazoa</taxon>
        <taxon>Ecdysozoa</taxon>
        <taxon>Nematoda</taxon>
        <taxon>Chromadorea</taxon>
        <taxon>Rhabditida</taxon>
        <taxon>Spirurina</taxon>
        <taxon>Oxyuridomorpha</taxon>
        <taxon>Oxyuroidea</taxon>
        <taxon>Oxyuridae</taxon>
        <taxon>Syphacia</taxon>
    </lineage>
</organism>
<dbReference type="GO" id="GO:0010485">
    <property type="term" value="F:histone H4 acetyltransferase activity"/>
    <property type="evidence" value="ECO:0007669"/>
    <property type="project" value="InterPro"/>
</dbReference>
<dbReference type="SUPFAM" id="SSF55729">
    <property type="entry name" value="Acyl-CoA N-acyltransferases (Nat)"/>
    <property type="match status" value="1"/>
</dbReference>
<evidence type="ECO:0000313" key="14">
    <source>
        <dbReference type="Proteomes" id="UP000046393"/>
    </source>
</evidence>
<dbReference type="Gene3D" id="3.40.630.30">
    <property type="match status" value="1"/>
</dbReference>
<evidence type="ECO:0000256" key="9">
    <source>
        <dbReference type="ARBA" id="ARBA00023315"/>
    </source>
</evidence>
<dbReference type="InterPro" id="IPR000182">
    <property type="entry name" value="GNAT_dom"/>
</dbReference>
<evidence type="ECO:0000256" key="6">
    <source>
        <dbReference type="ARBA" id="ARBA00022490"/>
    </source>
</evidence>